<dbReference type="GO" id="GO:0016811">
    <property type="term" value="F:hydrolase activity, acting on carbon-nitrogen (but not peptide) bonds, in linear amides"/>
    <property type="evidence" value="ECO:0007669"/>
    <property type="project" value="TreeGrafter"/>
</dbReference>
<protein>
    <submittedName>
        <fullName evidence="2">PIG-L family deacetylase</fullName>
    </submittedName>
</protein>
<proteinExistence type="predicted"/>
<evidence type="ECO:0000313" key="3">
    <source>
        <dbReference type="Proteomes" id="UP000297403"/>
    </source>
</evidence>
<evidence type="ECO:0000313" key="2">
    <source>
        <dbReference type="EMBL" id="TFC44393.1"/>
    </source>
</evidence>
<dbReference type="RefSeq" id="WP_134368010.1">
    <property type="nucleotide sequence ID" value="NZ_SOFY01000064.1"/>
</dbReference>
<accession>A0AAQ2C569</accession>
<dbReference type="PANTHER" id="PTHR12993:SF11">
    <property type="entry name" value="N-ACETYLGLUCOSAMINYL-PHOSPHATIDYLINOSITOL DE-N-ACETYLASE"/>
    <property type="match status" value="1"/>
</dbReference>
<dbReference type="InterPro" id="IPR003737">
    <property type="entry name" value="GlcNAc_PI_deacetylase-related"/>
</dbReference>
<dbReference type="EMBL" id="SOFY01000064">
    <property type="protein sequence ID" value="TFC44393.1"/>
    <property type="molecule type" value="Genomic_DNA"/>
</dbReference>
<dbReference type="Pfam" id="PF02585">
    <property type="entry name" value="PIG-L"/>
    <property type="match status" value="1"/>
</dbReference>
<reference evidence="2 3" key="1">
    <citation type="submission" date="2019-03" db="EMBL/GenBank/DDBJ databases">
        <title>Genomics of glacier-inhabiting Cryobacterium strains.</title>
        <authorList>
            <person name="Liu Q."/>
            <person name="Xin Y.-H."/>
        </authorList>
    </citation>
    <scope>NUCLEOTIDE SEQUENCE [LARGE SCALE GENOMIC DNA]</scope>
    <source>
        <strain evidence="3">TMT1-22</strain>
    </source>
</reference>
<dbReference type="InterPro" id="IPR024078">
    <property type="entry name" value="LmbE-like_dom_sf"/>
</dbReference>
<name>A0AAQ2C569_9MICO</name>
<gene>
    <name evidence="2" type="ORF">E3O49_12205</name>
</gene>
<dbReference type="AlphaFoldDB" id="A0AAQ2C569"/>
<dbReference type="Proteomes" id="UP000297403">
    <property type="component" value="Unassembled WGS sequence"/>
</dbReference>
<evidence type="ECO:0000256" key="1">
    <source>
        <dbReference type="ARBA" id="ARBA00022833"/>
    </source>
</evidence>
<keyword evidence="3" id="KW-1185">Reference proteome</keyword>
<dbReference type="PANTHER" id="PTHR12993">
    <property type="entry name" value="N-ACETYLGLUCOSAMINYL-PHOSPHATIDYLINOSITOL DE-N-ACETYLASE-RELATED"/>
    <property type="match status" value="1"/>
</dbReference>
<organism evidence="2 3">
    <name type="scientific">Cryobacterium shii</name>
    <dbReference type="NCBI Taxonomy" id="1259235"/>
    <lineage>
        <taxon>Bacteria</taxon>
        <taxon>Bacillati</taxon>
        <taxon>Actinomycetota</taxon>
        <taxon>Actinomycetes</taxon>
        <taxon>Micrococcales</taxon>
        <taxon>Microbacteriaceae</taxon>
        <taxon>Cryobacterium</taxon>
    </lineage>
</organism>
<dbReference type="GO" id="GO:0016137">
    <property type="term" value="P:glycoside metabolic process"/>
    <property type="evidence" value="ECO:0007669"/>
    <property type="project" value="UniProtKB-ARBA"/>
</dbReference>
<dbReference type="SUPFAM" id="SSF102588">
    <property type="entry name" value="LmbE-like"/>
    <property type="match status" value="1"/>
</dbReference>
<dbReference type="Gene3D" id="3.40.50.10320">
    <property type="entry name" value="LmbE-like"/>
    <property type="match status" value="1"/>
</dbReference>
<comment type="caution">
    <text evidence="2">The sequence shown here is derived from an EMBL/GenBank/DDBJ whole genome shotgun (WGS) entry which is preliminary data.</text>
</comment>
<sequence>MPHPTASSLPTWSSVLVVVAHPDDESFGLGAILNAFSGAGAGVDLLCFTQGEASTLHGVPGDLAQVRKAELDAAASALGVQRTTLRDYADGALDAVNLDTLAAEVVAAAESARPDGLLVFDDSGVTGHPDHVAATAVALAAAETLNLPVLGWTLPGSVALDLNREYGAAFTGHPDAEIDLRISVDRERQHAAIQAHASQAVPGSVLWRRLELLGDAENLRWLRPPT</sequence>
<keyword evidence="1" id="KW-0862">Zinc</keyword>